<name>A0A9D4PHG7_RHISA</name>
<evidence type="ECO:0000313" key="2">
    <source>
        <dbReference type="Proteomes" id="UP000821837"/>
    </source>
</evidence>
<dbReference type="AlphaFoldDB" id="A0A9D4PHG7"/>
<protein>
    <submittedName>
        <fullName evidence="1">Uncharacterized protein</fullName>
    </submittedName>
</protein>
<dbReference type="Proteomes" id="UP000821837">
    <property type="component" value="Chromosome 8"/>
</dbReference>
<comment type="caution">
    <text evidence="1">The sequence shown here is derived from an EMBL/GenBank/DDBJ whole genome shotgun (WGS) entry which is preliminary data.</text>
</comment>
<keyword evidence="2" id="KW-1185">Reference proteome</keyword>
<accession>A0A9D4PHG7</accession>
<proteinExistence type="predicted"/>
<gene>
    <name evidence="1" type="ORF">HPB52_022592</name>
</gene>
<dbReference type="EMBL" id="JABSTV010001254">
    <property type="protein sequence ID" value="KAH7940272.1"/>
    <property type="molecule type" value="Genomic_DNA"/>
</dbReference>
<sequence length="67" mass="7414">MFFDSLLTQGGNRLAPPYQENFQYFLDTAQQHKSTEYGVGFDYGNNPTKVMCETSFPGSGASIAPLK</sequence>
<reference evidence="1" key="1">
    <citation type="journal article" date="2020" name="Cell">
        <title>Large-Scale Comparative Analyses of Tick Genomes Elucidate Their Genetic Diversity and Vector Capacities.</title>
        <authorList>
            <consortium name="Tick Genome and Microbiome Consortium (TIGMIC)"/>
            <person name="Jia N."/>
            <person name="Wang J."/>
            <person name="Shi W."/>
            <person name="Du L."/>
            <person name="Sun Y."/>
            <person name="Zhan W."/>
            <person name="Jiang J.F."/>
            <person name="Wang Q."/>
            <person name="Zhang B."/>
            <person name="Ji P."/>
            <person name="Bell-Sakyi L."/>
            <person name="Cui X.M."/>
            <person name="Yuan T.T."/>
            <person name="Jiang B.G."/>
            <person name="Yang W.F."/>
            <person name="Lam T.T."/>
            <person name="Chang Q.C."/>
            <person name="Ding S.J."/>
            <person name="Wang X.J."/>
            <person name="Zhu J.G."/>
            <person name="Ruan X.D."/>
            <person name="Zhao L."/>
            <person name="Wei J.T."/>
            <person name="Ye R.Z."/>
            <person name="Que T.C."/>
            <person name="Du C.H."/>
            <person name="Zhou Y.H."/>
            <person name="Cheng J.X."/>
            <person name="Dai P.F."/>
            <person name="Guo W.B."/>
            <person name="Han X.H."/>
            <person name="Huang E.J."/>
            <person name="Li L.F."/>
            <person name="Wei W."/>
            <person name="Gao Y.C."/>
            <person name="Liu J.Z."/>
            <person name="Shao H.Z."/>
            <person name="Wang X."/>
            <person name="Wang C.C."/>
            <person name="Yang T.C."/>
            <person name="Huo Q.B."/>
            <person name="Li W."/>
            <person name="Chen H.Y."/>
            <person name="Chen S.E."/>
            <person name="Zhou L.G."/>
            <person name="Ni X.B."/>
            <person name="Tian J.H."/>
            <person name="Sheng Y."/>
            <person name="Liu T."/>
            <person name="Pan Y.S."/>
            <person name="Xia L.Y."/>
            <person name="Li J."/>
            <person name="Zhao F."/>
            <person name="Cao W.C."/>
        </authorList>
    </citation>
    <scope>NUCLEOTIDE SEQUENCE</scope>
    <source>
        <strain evidence="1">Rsan-2018</strain>
    </source>
</reference>
<organism evidence="1 2">
    <name type="scientific">Rhipicephalus sanguineus</name>
    <name type="common">Brown dog tick</name>
    <name type="synonym">Ixodes sanguineus</name>
    <dbReference type="NCBI Taxonomy" id="34632"/>
    <lineage>
        <taxon>Eukaryota</taxon>
        <taxon>Metazoa</taxon>
        <taxon>Ecdysozoa</taxon>
        <taxon>Arthropoda</taxon>
        <taxon>Chelicerata</taxon>
        <taxon>Arachnida</taxon>
        <taxon>Acari</taxon>
        <taxon>Parasitiformes</taxon>
        <taxon>Ixodida</taxon>
        <taxon>Ixodoidea</taxon>
        <taxon>Ixodidae</taxon>
        <taxon>Rhipicephalinae</taxon>
        <taxon>Rhipicephalus</taxon>
        <taxon>Rhipicephalus</taxon>
    </lineage>
</organism>
<reference evidence="1" key="2">
    <citation type="submission" date="2021-09" db="EMBL/GenBank/DDBJ databases">
        <authorList>
            <person name="Jia N."/>
            <person name="Wang J."/>
            <person name="Shi W."/>
            <person name="Du L."/>
            <person name="Sun Y."/>
            <person name="Zhan W."/>
            <person name="Jiang J."/>
            <person name="Wang Q."/>
            <person name="Zhang B."/>
            <person name="Ji P."/>
            <person name="Sakyi L.B."/>
            <person name="Cui X."/>
            <person name="Yuan T."/>
            <person name="Jiang B."/>
            <person name="Yang W."/>
            <person name="Lam T.T.-Y."/>
            <person name="Chang Q."/>
            <person name="Ding S."/>
            <person name="Wang X."/>
            <person name="Zhu J."/>
            <person name="Ruan X."/>
            <person name="Zhao L."/>
            <person name="Wei J."/>
            <person name="Que T."/>
            <person name="Du C."/>
            <person name="Cheng J."/>
            <person name="Dai P."/>
            <person name="Han X."/>
            <person name="Huang E."/>
            <person name="Gao Y."/>
            <person name="Liu J."/>
            <person name="Shao H."/>
            <person name="Ye R."/>
            <person name="Li L."/>
            <person name="Wei W."/>
            <person name="Wang X."/>
            <person name="Wang C."/>
            <person name="Huo Q."/>
            <person name="Li W."/>
            <person name="Guo W."/>
            <person name="Chen H."/>
            <person name="Chen S."/>
            <person name="Zhou L."/>
            <person name="Zhou L."/>
            <person name="Ni X."/>
            <person name="Tian J."/>
            <person name="Zhou Y."/>
            <person name="Sheng Y."/>
            <person name="Liu T."/>
            <person name="Pan Y."/>
            <person name="Xia L."/>
            <person name="Li J."/>
            <person name="Zhao F."/>
            <person name="Cao W."/>
        </authorList>
    </citation>
    <scope>NUCLEOTIDE SEQUENCE</scope>
    <source>
        <strain evidence="1">Rsan-2018</strain>
        <tissue evidence="1">Larvae</tissue>
    </source>
</reference>
<evidence type="ECO:0000313" key="1">
    <source>
        <dbReference type="EMBL" id="KAH7940272.1"/>
    </source>
</evidence>